<dbReference type="Proteomes" id="UP000240653">
    <property type="component" value="Unassembled WGS sequence"/>
</dbReference>
<keyword evidence="6" id="KW-0186">Copper</keyword>
<dbReference type="Gene3D" id="2.60.40.1220">
    <property type="match status" value="1"/>
</dbReference>
<dbReference type="SUPFAM" id="SSF81296">
    <property type="entry name" value="E set domains"/>
    <property type="match status" value="1"/>
</dbReference>
<comment type="subcellular location">
    <subcellularLocation>
        <location evidence="1">Periplasm</location>
    </subcellularLocation>
</comment>
<sequence>MAHSSSSLPLVVLSSLAAVFFAGDAFAHAELVSETPAAKSMAMPAPTELKLKFSEGLELKFTGVKVVGPKQAAIETGPATLDPNDNTMLIVPLKSTLPDGKYTVDWHALSTDGHKTKGSYWFESMH</sequence>
<evidence type="ECO:0000256" key="1">
    <source>
        <dbReference type="ARBA" id="ARBA00004418"/>
    </source>
</evidence>
<dbReference type="PANTHER" id="PTHR34820:SF4">
    <property type="entry name" value="INNER MEMBRANE PROTEIN YEBZ"/>
    <property type="match status" value="1"/>
</dbReference>
<dbReference type="InterPro" id="IPR007348">
    <property type="entry name" value="CopC_dom"/>
</dbReference>
<keyword evidence="4 7" id="KW-0732">Signal</keyword>
<keyword evidence="10" id="KW-1185">Reference proteome</keyword>
<dbReference type="Pfam" id="PF04234">
    <property type="entry name" value="CopC"/>
    <property type="match status" value="1"/>
</dbReference>
<dbReference type="InterPro" id="IPR032694">
    <property type="entry name" value="CopC/D"/>
</dbReference>
<evidence type="ECO:0000313" key="10">
    <source>
        <dbReference type="Proteomes" id="UP000240653"/>
    </source>
</evidence>
<feature type="signal peptide" evidence="7">
    <location>
        <begin position="1"/>
        <end position="27"/>
    </location>
</feature>
<feature type="domain" description="CopC" evidence="8">
    <location>
        <begin position="28"/>
        <end position="123"/>
    </location>
</feature>
<dbReference type="GO" id="GO:0046688">
    <property type="term" value="P:response to copper ion"/>
    <property type="evidence" value="ECO:0007669"/>
    <property type="project" value="InterPro"/>
</dbReference>
<name>A0A2P7SGC6_9HYPH</name>
<dbReference type="GO" id="GO:0005886">
    <property type="term" value="C:plasma membrane"/>
    <property type="evidence" value="ECO:0007669"/>
    <property type="project" value="TreeGrafter"/>
</dbReference>
<evidence type="ECO:0000256" key="7">
    <source>
        <dbReference type="SAM" id="SignalP"/>
    </source>
</evidence>
<dbReference type="GO" id="GO:0042597">
    <property type="term" value="C:periplasmic space"/>
    <property type="evidence" value="ECO:0007669"/>
    <property type="project" value="UniProtKB-SubCell"/>
</dbReference>
<comment type="caution">
    <text evidence="9">The sequence shown here is derived from an EMBL/GenBank/DDBJ whole genome shotgun (WGS) entry which is preliminary data.</text>
</comment>
<gene>
    <name evidence="9" type="ORF">C7I85_10835</name>
</gene>
<comment type="similarity">
    <text evidence="2">Belongs to the CopC family.</text>
</comment>
<dbReference type="EMBL" id="PXYL01000004">
    <property type="protein sequence ID" value="PSJ61533.1"/>
    <property type="molecule type" value="Genomic_DNA"/>
</dbReference>
<dbReference type="OrthoDB" id="9796814at2"/>
<evidence type="ECO:0000256" key="6">
    <source>
        <dbReference type="ARBA" id="ARBA00023008"/>
    </source>
</evidence>
<protein>
    <submittedName>
        <fullName evidence="9">Cu resistance protein</fullName>
    </submittedName>
</protein>
<dbReference type="InterPro" id="IPR014755">
    <property type="entry name" value="Cu-Rt/internalin_Ig-like"/>
</dbReference>
<evidence type="ECO:0000256" key="4">
    <source>
        <dbReference type="ARBA" id="ARBA00022729"/>
    </source>
</evidence>
<evidence type="ECO:0000313" key="9">
    <source>
        <dbReference type="EMBL" id="PSJ61533.1"/>
    </source>
</evidence>
<evidence type="ECO:0000256" key="5">
    <source>
        <dbReference type="ARBA" id="ARBA00022764"/>
    </source>
</evidence>
<reference evidence="9 10" key="1">
    <citation type="submission" date="2018-03" db="EMBL/GenBank/DDBJ databases">
        <title>The draft genome of Mesorhizobium soli JCM 19897.</title>
        <authorList>
            <person name="Li L."/>
            <person name="Liu L."/>
            <person name="Liang L."/>
            <person name="Wang T."/>
            <person name="Zhang X."/>
        </authorList>
    </citation>
    <scope>NUCLEOTIDE SEQUENCE [LARGE SCALE GENOMIC DNA]</scope>
    <source>
        <strain evidence="9 10">JCM 19897</strain>
    </source>
</reference>
<dbReference type="PANTHER" id="PTHR34820">
    <property type="entry name" value="INNER MEMBRANE PROTEIN YEBZ"/>
    <property type="match status" value="1"/>
</dbReference>
<proteinExistence type="inferred from homology"/>
<evidence type="ECO:0000259" key="8">
    <source>
        <dbReference type="Pfam" id="PF04234"/>
    </source>
</evidence>
<dbReference type="InterPro" id="IPR014756">
    <property type="entry name" value="Ig_E-set"/>
</dbReference>
<accession>A0A2P7SGC6</accession>
<keyword evidence="3" id="KW-0479">Metal-binding</keyword>
<feature type="chain" id="PRO_5015143641" evidence="7">
    <location>
        <begin position="28"/>
        <end position="126"/>
    </location>
</feature>
<dbReference type="NCBIfam" id="NF033814">
    <property type="entry name" value="copper_CopC"/>
    <property type="match status" value="1"/>
</dbReference>
<dbReference type="GO" id="GO:0005507">
    <property type="term" value="F:copper ion binding"/>
    <property type="evidence" value="ECO:0007669"/>
    <property type="project" value="InterPro"/>
</dbReference>
<dbReference type="AlphaFoldDB" id="A0A2P7SGC6"/>
<evidence type="ECO:0000256" key="3">
    <source>
        <dbReference type="ARBA" id="ARBA00022723"/>
    </source>
</evidence>
<keyword evidence="5" id="KW-0574">Periplasm</keyword>
<dbReference type="RefSeq" id="WP_106723966.1">
    <property type="nucleotide sequence ID" value="NZ_PXYL01000004.1"/>
</dbReference>
<dbReference type="InterPro" id="IPR047685">
    <property type="entry name" value="CopC-like"/>
</dbReference>
<evidence type="ECO:0000256" key="2">
    <source>
        <dbReference type="ARBA" id="ARBA00010509"/>
    </source>
</evidence>
<organism evidence="9 10">
    <name type="scientific">Pseudaminobacter soli</name>
    <name type="common">ex Li et al. 2025</name>
    <dbReference type="NCBI Taxonomy" id="1295366"/>
    <lineage>
        <taxon>Bacteria</taxon>
        <taxon>Pseudomonadati</taxon>
        <taxon>Pseudomonadota</taxon>
        <taxon>Alphaproteobacteria</taxon>
        <taxon>Hyphomicrobiales</taxon>
        <taxon>Phyllobacteriaceae</taxon>
        <taxon>Pseudaminobacter</taxon>
    </lineage>
</organism>
<dbReference type="GO" id="GO:0006825">
    <property type="term" value="P:copper ion transport"/>
    <property type="evidence" value="ECO:0007669"/>
    <property type="project" value="InterPro"/>
</dbReference>